<sequence>MPIPAAPTPSTIVTRFAPSPNGPLHLGHAWAAIVAHDRARAAGGTFLLRIEDIDGVRSRPELADAFRADLAWLGLAWREVTPQSRRVAAYEAAADALRRAGLLYPCRCTRAEVAAAAKAQGPDGPLYPGTCRLHPVEPGPDVAWRLDMARAMALAGPLDWEDERRGVQRADPALFGDVVLWRKDAPASYHLAATVDDAADGVTVVTRGIDLFRATHVHRLLQALLGLPVPRWHHHPVLVGPDGRKLAKRRDAPGLAERRLAGEDGPALAAALRSGLFDTGICLADAIDLAP</sequence>
<comment type="caution">
    <text evidence="9">The sequence shown here is derived from an EMBL/GenBank/DDBJ whole genome shotgun (WGS) entry which is preliminary data.</text>
</comment>
<evidence type="ECO:0000256" key="2">
    <source>
        <dbReference type="ARBA" id="ARBA00022723"/>
    </source>
</evidence>
<dbReference type="EC" id="6.1.1.-" evidence="9"/>
<proteinExistence type="inferred from homology"/>
<evidence type="ECO:0000313" key="9">
    <source>
        <dbReference type="EMBL" id="MFC3672897.1"/>
    </source>
</evidence>
<evidence type="ECO:0000259" key="8">
    <source>
        <dbReference type="Pfam" id="PF00749"/>
    </source>
</evidence>
<dbReference type="PANTHER" id="PTHR43311">
    <property type="entry name" value="GLUTAMATE--TRNA LIGASE"/>
    <property type="match status" value="1"/>
</dbReference>
<keyword evidence="5 7" id="KW-0067">ATP-binding</keyword>
<evidence type="ECO:0000256" key="1">
    <source>
        <dbReference type="ARBA" id="ARBA00022598"/>
    </source>
</evidence>
<dbReference type="PROSITE" id="PS00178">
    <property type="entry name" value="AA_TRNA_LIGASE_I"/>
    <property type="match status" value="1"/>
</dbReference>
<dbReference type="Proteomes" id="UP001595683">
    <property type="component" value="Unassembled WGS sequence"/>
</dbReference>
<evidence type="ECO:0000256" key="4">
    <source>
        <dbReference type="ARBA" id="ARBA00022833"/>
    </source>
</evidence>
<dbReference type="PANTHER" id="PTHR43311:SF1">
    <property type="entry name" value="GLUTAMYL-Q TRNA(ASP) SYNTHETASE"/>
    <property type="match status" value="1"/>
</dbReference>
<dbReference type="NCBIfam" id="NF004315">
    <property type="entry name" value="PRK05710.1-4"/>
    <property type="match status" value="1"/>
</dbReference>
<keyword evidence="2" id="KW-0479">Metal-binding</keyword>
<evidence type="ECO:0000256" key="7">
    <source>
        <dbReference type="RuleBase" id="RU363037"/>
    </source>
</evidence>
<dbReference type="InterPro" id="IPR014729">
    <property type="entry name" value="Rossmann-like_a/b/a_fold"/>
</dbReference>
<keyword evidence="7" id="KW-0648">Protein biosynthesis</keyword>
<feature type="domain" description="Glutamyl/glutaminyl-tRNA synthetase class Ib catalytic" evidence="8">
    <location>
        <begin position="12"/>
        <end position="269"/>
    </location>
</feature>
<evidence type="ECO:0000256" key="5">
    <source>
        <dbReference type="ARBA" id="ARBA00022840"/>
    </source>
</evidence>
<organism evidence="9 10">
    <name type="scientific">Novosphingobium pokkalii</name>
    <dbReference type="NCBI Taxonomy" id="1770194"/>
    <lineage>
        <taxon>Bacteria</taxon>
        <taxon>Pseudomonadati</taxon>
        <taxon>Pseudomonadota</taxon>
        <taxon>Alphaproteobacteria</taxon>
        <taxon>Sphingomonadales</taxon>
        <taxon>Sphingomonadaceae</taxon>
        <taxon>Novosphingobium</taxon>
    </lineage>
</organism>
<name>A0ABV7V7M4_9SPHN</name>
<dbReference type="RefSeq" id="WP_191325781.1">
    <property type="nucleotide sequence ID" value="NZ_BMZP01000022.1"/>
</dbReference>
<dbReference type="InterPro" id="IPR049940">
    <property type="entry name" value="GluQ/Sye"/>
</dbReference>
<dbReference type="SUPFAM" id="SSF52374">
    <property type="entry name" value="Nucleotidylyl transferase"/>
    <property type="match status" value="1"/>
</dbReference>
<keyword evidence="10" id="KW-1185">Reference proteome</keyword>
<dbReference type="InterPro" id="IPR020058">
    <property type="entry name" value="Glu/Gln-tRNA-synth_Ib_cat-dom"/>
</dbReference>
<evidence type="ECO:0000313" key="10">
    <source>
        <dbReference type="Proteomes" id="UP001595683"/>
    </source>
</evidence>
<evidence type="ECO:0000256" key="6">
    <source>
        <dbReference type="ARBA" id="ARBA00023146"/>
    </source>
</evidence>
<dbReference type="Pfam" id="PF00749">
    <property type="entry name" value="tRNA-synt_1c"/>
    <property type="match status" value="1"/>
</dbReference>
<keyword evidence="3 7" id="KW-0547">Nucleotide-binding</keyword>
<dbReference type="InterPro" id="IPR000924">
    <property type="entry name" value="Glu/Gln-tRNA-synth"/>
</dbReference>
<dbReference type="GO" id="GO:0016874">
    <property type="term" value="F:ligase activity"/>
    <property type="evidence" value="ECO:0007669"/>
    <property type="project" value="UniProtKB-KW"/>
</dbReference>
<dbReference type="Gene3D" id="3.40.50.620">
    <property type="entry name" value="HUPs"/>
    <property type="match status" value="1"/>
</dbReference>
<keyword evidence="4" id="KW-0862">Zinc</keyword>
<dbReference type="PRINTS" id="PR00987">
    <property type="entry name" value="TRNASYNTHGLU"/>
</dbReference>
<gene>
    <name evidence="9" type="primary">gluQRS</name>
    <name evidence="9" type="ORF">ACFOOT_15885</name>
</gene>
<protein>
    <submittedName>
        <fullName evidence="9">tRNA glutamyl-Q(34) synthetase GluQRS</fullName>
        <ecNumber evidence="9">6.1.1.-</ecNumber>
    </submittedName>
</protein>
<dbReference type="InterPro" id="IPR001412">
    <property type="entry name" value="aa-tRNA-synth_I_CS"/>
</dbReference>
<reference evidence="10" key="1">
    <citation type="journal article" date="2019" name="Int. J. Syst. Evol. Microbiol.">
        <title>The Global Catalogue of Microorganisms (GCM) 10K type strain sequencing project: providing services to taxonomists for standard genome sequencing and annotation.</title>
        <authorList>
            <consortium name="The Broad Institute Genomics Platform"/>
            <consortium name="The Broad Institute Genome Sequencing Center for Infectious Disease"/>
            <person name="Wu L."/>
            <person name="Ma J."/>
        </authorList>
    </citation>
    <scope>NUCLEOTIDE SEQUENCE [LARGE SCALE GENOMIC DNA]</scope>
    <source>
        <strain evidence="10">KCTC 42224</strain>
    </source>
</reference>
<keyword evidence="1 7" id="KW-0436">Ligase</keyword>
<evidence type="ECO:0000256" key="3">
    <source>
        <dbReference type="ARBA" id="ARBA00022741"/>
    </source>
</evidence>
<dbReference type="EMBL" id="JBHRYE010000027">
    <property type="protein sequence ID" value="MFC3672897.1"/>
    <property type="molecule type" value="Genomic_DNA"/>
</dbReference>
<accession>A0ABV7V7M4</accession>
<keyword evidence="6 7" id="KW-0030">Aminoacyl-tRNA synthetase</keyword>
<comment type="similarity">
    <text evidence="7">Belongs to the class-I aminoacyl-tRNA synthetase family.</text>
</comment>